<evidence type="ECO:0000313" key="2">
    <source>
        <dbReference type="Proteomes" id="UP001519332"/>
    </source>
</evidence>
<reference evidence="1 2" key="1">
    <citation type="submission" date="2021-03" db="EMBL/GenBank/DDBJ databases">
        <title>Sequencing the genomes of 1000 actinobacteria strains.</title>
        <authorList>
            <person name="Klenk H.-P."/>
        </authorList>
    </citation>
    <scope>NUCLEOTIDE SEQUENCE [LARGE SCALE GENOMIC DNA]</scope>
    <source>
        <strain evidence="1 2">DSM 46670</strain>
    </source>
</reference>
<dbReference type="EMBL" id="JAGINW010000001">
    <property type="protein sequence ID" value="MBP2325330.1"/>
    <property type="molecule type" value="Genomic_DNA"/>
</dbReference>
<protein>
    <submittedName>
        <fullName evidence="1">Uncharacterized protein</fullName>
    </submittedName>
</protein>
<accession>A0ABS4TLQ3</accession>
<dbReference type="RefSeq" id="WP_209642541.1">
    <property type="nucleotide sequence ID" value="NZ_JAGINW010000001.1"/>
</dbReference>
<sequence length="274" mass="29511">MPFDLGDTVELTAECHAAGGQLANAATVTLTITAPDGTSATPAVINPPGEVGQYRHNLVPVLAGRHLVRWVFTGPNDAYTDAFDVEPANVPLLLSLANGKRQLNITTTDHDEEIRDYLTSVTDVIEALCGPVVPRSVVEVHDEHRVAVLVLRQPPVVALQSVTPVLDYGTAHAVSDLDIDNDTGILRRTDGRWITGGPWRATYRAGRPVTPGGIRLAGRIILDHLWRTQNGSDGLPALAHDDYAVSEPIPGLGFAVPNRALELLERYRRAPEVG</sequence>
<name>A0ABS4TLQ3_9PSEU</name>
<keyword evidence="2" id="KW-1185">Reference proteome</keyword>
<evidence type="ECO:0000313" key="1">
    <source>
        <dbReference type="EMBL" id="MBP2325330.1"/>
    </source>
</evidence>
<gene>
    <name evidence="1" type="ORF">JOF56_005715</name>
</gene>
<comment type="caution">
    <text evidence="1">The sequence shown here is derived from an EMBL/GenBank/DDBJ whole genome shotgun (WGS) entry which is preliminary data.</text>
</comment>
<organism evidence="1 2">
    <name type="scientific">Kibdelosporangium banguiense</name>
    <dbReference type="NCBI Taxonomy" id="1365924"/>
    <lineage>
        <taxon>Bacteria</taxon>
        <taxon>Bacillati</taxon>
        <taxon>Actinomycetota</taxon>
        <taxon>Actinomycetes</taxon>
        <taxon>Pseudonocardiales</taxon>
        <taxon>Pseudonocardiaceae</taxon>
        <taxon>Kibdelosporangium</taxon>
    </lineage>
</organism>
<proteinExistence type="predicted"/>
<dbReference type="Proteomes" id="UP001519332">
    <property type="component" value="Unassembled WGS sequence"/>
</dbReference>